<dbReference type="AlphaFoldDB" id="A0A9J7AWM7"/>
<accession>A0A9J7AWM7</accession>
<dbReference type="KEGG" id="naci:NUH88_07345"/>
<dbReference type="RefSeq" id="WP_257772161.1">
    <property type="nucleotide sequence ID" value="NZ_CP102480.1"/>
</dbReference>
<evidence type="ECO:0000313" key="2">
    <source>
        <dbReference type="Proteomes" id="UP001060336"/>
    </source>
</evidence>
<dbReference type="Proteomes" id="UP001060336">
    <property type="component" value="Chromosome"/>
</dbReference>
<dbReference type="EMBL" id="CP102480">
    <property type="protein sequence ID" value="UUX52211.1"/>
    <property type="molecule type" value="Genomic_DNA"/>
</dbReference>
<name>A0A9J7AWM7_9PROT</name>
<protein>
    <submittedName>
        <fullName evidence="1">Uncharacterized protein</fullName>
    </submittedName>
</protein>
<reference evidence="1" key="1">
    <citation type="submission" date="2022-08" db="EMBL/GenBank/DDBJ databases">
        <title>Nisaea acidiphila sp. nov., isolated from a marine algal debris and emended description of the genus Nisaea Urios et al. 2008.</title>
        <authorList>
            <person name="Kwon K."/>
        </authorList>
    </citation>
    <scope>NUCLEOTIDE SEQUENCE</scope>
    <source>
        <strain evidence="1">MEBiC11861</strain>
    </source>
</reference>
<organism evidence="1 2">
    <name type="scientific">Nisaea acidiphila</name>
    <dbReference type="NCBI Taxonomy" id="1862145"/>
    <lineage>
        <taxon>Bacteria</taxon>
        <taxon>Pseudomonadati</taxon>
        <taxon>Pseudomonadota</taxon>
        <taxon>Alphaproteobacteria</taxon>
        <taxon>Rhodospirillales</taxon>
        <taxon>Thalassobaculaceae</taxon>
        <taxon>Nisaea</taxon>
    </lineage>
</organism>
<evidence type="ECO:0000313" key="1">
    <source>
        <dbReference type="EMBL" id="UUX52211.1"/>
    </source>
</evidence>
<proteinExistence type="predicted"/>
<keyword evidence="2" id="KW-1185">Reference proteome</keyword>
<gene>
    <name evidence="1" type="ORF">NUH88_07345</name>
</gene>
<sequence>MRTIRLELARNPDFPEGSINHGYEFKAPLTGDGSLDLDAWQKVKTDCTVHRFWQGEPDEEGHLIHTRGRRWVFSYEEGEEDDEPIFKFDRHHFVEGEYVSITEHDGVQRTFQVVSVK</sequence>